<dbReference type="Proteomes" id="UP001232245">
    <property type="component" value="Unassembled WGS sequence"/>
</dbReference>
<dbReference type="EMBL" id="JAUSTZ010000001">
    <property type="protein sequence ID" value="MDQ0223869.1"/>
    <property type="molecule type" value="Genomic_DNA"/>
</dbReference>
<comment type="caution">
    <text evidence="3">The sequence shown here is derived from an EMBL/GenBank/DDBJ whole genome shotgun (WGS) entry which is preliminary data.</text>
</comment>
<evidence type="ECO:0000256" key="1">
    <source>
        <dbReference type="SAM" id="Phobius"/>
    </source>
</evidence>
<dbReference type="InterPro" id="IPR026870">
    <property type="entry name" value="Zinc_ribbon_dom"/>
</dbReference>
<feature type="domain" description="Zinc-ribbon" evidence="2">
    <location>
        <begin position="2"/>
        <end position="24"/>
    </location>
</feature>
<organism evidence="3 4">
    <name type="scientific">Metabacillus niabensis</name>
    <dbReference type="NCBI Taxonomy" id="324854"/>
    <lineage>
        <taxon>Bacteria</taxon>
        <taxon>Bacillati</taxon>
        <taxon>Bacillota</taxon>
        <taxon>Bacilli</taxon>
        <taxon>Bacillales</taxon>
        <taxon>Bacillaceae</taxon>
        <taxon>Metabacillus</taxon>
    </lineage>
</organism>
<keyword evidence="4" id="KW-1185">Reference proteome</keyword>
<keyword evidence="1" id="KW-1133">Transmembrane helix</keyword>
<gene>
    <name evidence="3" type="ORF">J2S02_000191</name>
</gene>
<dbReference type="Pfam" id="PF13240">
    <property type="entry name" value="Zn_Ribbon_1"/>
    <property type="match status" value="1"/>
</dbReference>
<name>A0ABT9YV51_9BACI</name>
<sequence length="639" mass="72244">MYCANCGTQYEANDKFCPSCGTKIEEVIETAKQETAANLETGNNQPQVVSKVKKPFTLKKALIIAGIVVLAGAGTAAGFILHKSPKELYLLSEINSLKQVAEDVDSHYGDLIEFNQKTLEKPSSNETTLSGNFEIESLESDPDVQMVKDILSEASLTTKTEISPLTNEGYYSLGVNLADEEAVNVELYQSKEQLGLKIPALYEKFLYVNFNEFGEAMRMLDPSYDGPETLELADIDLNELKLTDKEKEHLQKKYTEFLLSHLKDEQFSLEKGINYKHDGTELKLRKVTFEMSPKESNQFMIDFIDVLIKDTELHNMLVKRVEKLSELAVSLDEASAEELNAKEMKEELIEGLKDAKEDLKDSPVLRGIKSELLIDNKEQVVDRKLTIGFGDESSDADLVLTSKNVPLKNDNRYEELKIKAGSKEDETEVAFEMSNDIDVKKADNTIEKRKISISSTSYGVSDGKVDVAITSNYKGKSGSKQTVNHEFKIEASDDAIYDMPSGLSGTVVETRDVNLKKEYSNEKYEIELNIEDEYDAGSIMFTIDSKTKLKKKADLPQLNNDSSEGLNIAKITEEDIYAIEEEVYNNMMELAEKFGFSYEDMMGTYEEDYSGEEYYEDELFYEDGYYEDELFDEELLESY</sequence>
<reference evidence="3 4" key="1">
    <citation type="submission" date="2023-07" db="EMBL/GenBank/DDBJ databases">
        <title>Genomic Encyclopedia of Type Strains, Phase IV (KMG-IV): sequencing the most valuable type-strain genomes for metagenomic binning, comparative biology and taxonomic classification.</title>
        <authorList>
            <person name="Goeker M."/>
        </authorList>
    </citation>
    <scope>NUCLEOTIDE SEQUENCE [LARGE SCALE GENOMIC DNA]</scope>
    <source>
        <strain evidence="3 4">DSM 17723</strain>
    </source>
</reference>
<dbReference type="RefSeq" id="WP_174880524.1">
    <property type="nucleotide sequence ID" value="NZ_CADEPK010000201.1"/>
</dbReference>
<protein>
    <recommendedName>
        <fullName evidence="2">Zinc-ribbon domain-containing protein</fullName>
    </recommendedName>
</protein>
<evidence type="ECO:0000259" key="2">
    <source>
        <dbReference type="Pfam" id="PF13240"/>
    </source>
</evidence>
<feature type="transmembrane region" description="Helical" evidence="1">
    <location>
        <begin position="61"/>
        <end position="81"/>
    </location>
</feature>
<accession>A0ABT9YV51</accession>
<proteinExistence type="predicted"/>
<keyword evidence="1" id="KW-0812">Transmembrane</keyword>
<keyword evidence="1" id="KW-0472">Membrane</keyword>
<evidence type="ECO:0000313" key="4">
    <source>
        <dbReference type="Proteomes" id="UP001232245"/>
    </source>
</evidence>
<evidence type="ECO:0000313" key="3">
    <source>
        <dbReference type="EMBL" id="MDQ0223869.1"/>
    </source>
</evidence>